<feature type="domain" description="S1 motif" evidence="3">
    <location>
        <begin position="95"/>
        <end position="162"/>
    </location>
</feature>
<evidence type="ECO:0000256" key="1">
    <source>
        <dbReference type="ARBA" id="ARBA00025604"/>
    </source>
</evidence>
<comment type="function">
    <text evidence="1">Binds mRNA; thus facilitating recognition of the initiation point. It is needed to translate mRNA with a short Shine-Dalgarno (SD) purine-rich sequence.</text>
</comment>
<dbReference type="InterPro" id="IPR012340">
    <property type="entry name" value="NA-bd_OB-fold"/>
</dbReference>
<feature type="region of interest" description="Disordered" evidence="2">
    <location>
        <begin position="1"/>
        <end position="22"/>
    </location>
</feature>
<dbReference type="Pfam" id="PF00575">
    <property type="entry name" value="S1"/>
    <property type="match status" value="3"/>
</dbReference>
<keyword evidence="4" id="KW-0689">Ribosomal protein</keyword>
<dbReference type="Proteomes" id="UP000229385">
    <property type="component" value="Unassembled WGS sequence"/>
</dbReference>
<dbReference type="GO" id="GO:0003676">
    <property type="term" value="F:nucleic acid binding"/>
    <property type="evidence" value="ECO:0007669"/>
    <property type="project" value="InterPro"/>
</dbReference>
<name>A0A2M7XBS2_9BACT</name>
<evidence type="ECO:0000313" key="4">
    <source>
        <dbReference type="EMBL" id="PJA45330.1"/>
    </source>
</evidence>
<feature type="compositionally biased region" description="Basic residues" evidence="2">
    <location>
        <begin position="8"/>
        <end position="20"/>
    </location>
</feature>
<dbReference type="SMART" id="SM00316">
    <property type="entry name" value="S1"/>
    <property type="match status" value="4"/>
</dbReference>
<dbReference type="PRINTS" id="PR00681">
    <property type="entry name" value="RIBOSOMALS1"/>
</dbReference>
<feature type="compositionally biased region" description="Acidic residues" evidence="2">
    <location>
        <begin position="454"/>
        <end position="467"/>
    </location>
</feature>
<dbReference type="SUPFAM" id="SSF50249">
    <property type="entry name" value="Nucleic acid-binding proteins"/>
    <property type="match status" value="4"/>
</dbReference>
<dbReference type="CDD" id="cd04465">
    <property type="entry name" value="S1_RPS1_repeat_ec2_hs2"/>
    <property type="match status" value="1"/>
</dbReference>
<feature type="domain" description="S1 motif" evidence="3">
    <location>
        <begin position="358"/>
        <end position="427"/>
    </location>
</feature>
<comment type="caution">
    <text evidence="4">The sequence shown here is derived from an EMBL/GenBank/DDBJ whole genome shotgun (WGS) entry which is preliminary data.</text>
</comment>
<dbReference type="GO" id="GO:0005840">
    <property type="term" value="C:ribosome"/>
    <property type="evidence" value="ECO:0007669"/>
    <property type="project" value="UniProtKB-KW"/>
</dbReference>
<sequence length="467" mass="51962">MQQNGRKSWNRKSPTKRNHTHERCGFLVSDPYAALAKKPLFRYTPPRSNKLILSPSRAPETSFGLPDGTSMQNQNPTEFEKLLQDGTYLNIPTVGDVVTGTVMGSGRREIRLDIGGITTGVVRGRELFAESAEYSNLAPGEEVQATVMDVENENGEMELSFRFAGQQKAWEELRHLFTSGETVDIKILEANKGGLIVRLQHITGFLPVSQLSPDHYPRVSGGDKNKILEKLKSYIGIKMNVRVIDVHEEDEKLIVSEKAVWEDQQKNVLSQYTIGSVVEGEVTAVADFGAFVKFDSLEGLVHISEIAWQRIDHPRDILKVGETVKAEIIGIEGSKIFLSMKKLIDDPWTHVEERYKVGDVVKGTILKVNPFGFFVELDPEIHGLAHVSELSDEAMPDVSLIAKEGETIDFKVVSIEPKEHRLGLSLKALNEKAEATPAPESKEEAALETKIEEPQESEPAEAEQPTE</sequence>
<feature type="compositionally biased region" description="Basic and acidic residues" evidence="2">
    <location>
        <begin position="429"/>
        <end position="453"/>
    </location>
</feature>
<evidence type="ECO:0000313" key="5">
    <source>
        <dbReference type="Proteomes" id="UP000229385"/>
    </source>
</evidence>
<dbReference type="FunFam" id="2.40.50.140:FF:000103">
    <property type="entry name" value="protein RRP5 homolog"/>
    <property type="match status" value="1"/>
</dbReference>
<dbReference type="PANTHER" id="PTHR47559:SF1">
    <property type="entry name" value="OS03G0844900 PROTEIN"/>
    <property type="match status" value="1"/>
</dbReference>
<protein>
    <submittedName>
        <fullName evidence="4">30S ribosomal protein S1</fullName>
    </submittedName>
</protein>
<evidence type="ECO:0000256" key="2">
    <source>
        <dbReference type="SAM" id="MobiDB-lite"/>
    </source>
</evidence>
<keyword evidence="4" id="KW-0687">Ribonucleoprotein</keyword>
<feature type="domain" description="S1 motif" evidence="3">
    <location>
        <begin position="180"/>
        <end position="258"/>
    </location>
</feature>
<dbReference type="AlphaFoldDB" id="A0A2M7XBS2"/>
<dbReference type="Gene3D" id="2.40.50.140">
    <property type="entry name" value="Nucleic acid-binding proteins"/>
    <property type="match status" value="4"/>
</dbReference>
<dbReference type="InterPro" id="IPR035104">
    <property type="entry name" value="Ribosomal_protein_S1-like"/>
</dbReference>
<dbReference type="PROSITE" id="PS50126">
    <property type="entry name" value="S1"/>
    <property type="match status" value="4"/>
</dbReference>
<feature type="domain" description="S1 motif" evidence="3">
    <location>
        <begin position="275"/>
        <end position="341"/>
    </location>
</feature>
<reference evidence="5" key="1">
    <citation type="submission" date="2017-09" db="EMBL/GenBank/DDBJ databases">
        <title>Depth-based differentiation of microbial function through sediment-hosted aquifers and enrichment of novel symbionts in the deep terrestrial subsurface.</title>
        <authorList>
            <person name="Probst A.J."/>
            <person name="Ladd B."/>
            <person name="Jarett J.K."/>
            <person name="Geller-Mcgrath D.E."/>
            <person name="Sieber C.M.K."/>
            <person name="Emerson J.B."/>
            <person name="Anantharaman K."/>
            <person name="Thomas B.C."/>
            <person name="Malmstrom R."/>
            <person name="Stieglmeier M."/>
            <person name="Klingl A."/>
            <person name="Woyke T."/>
            <person name="Ryan C.M."/>
            <person name="Banfield J.F."/>
        </authorList>
    </citation>
    <scope>NUCLEOTIDE SEQUENCE [LARGE SCALE GENOMIC DNA]</scope>
</reference>
<feature type="region of interest" description="Disordered" evidence="2">
    <location>
        <begin position="429"/>
        <end position="467"/>
    </location>
</feature>
<organism evidence="4 5">
    <name type="scientific">Candidatus Uhrbacteria bacterium CG_4_9_14_3_um_filter_50_9</name>
    <dbReference type="NCBI Taxonomy" id="1975035"/>
    <lineage>
        <taxon>Bacteria</taxon>
        <taxon>Candidatus Uhriibacteriota</taxon>
    </lineage>
</organism>
<dbReference type="InterPro" id="IPR052757">
    <property type="entry name" value="Ribosomal_protein_S1"/>
</dbReference>
<evidence type="ECO:0000259" key="3">
    <source>
        <dbReference type="PROSITE" id="PS50126"/>
    </source>
</evidence>
<gene>
    <name evidence="4" type="ORF">CO174_03695</name>
</gene>
<dbReference type="PANTHER" id="PTHR47559">
    <property type="entry name" value="OS03G0844900 PROTEIN"/>
    <property type="match status" value="1"/>
</dbReference>
<dbReference type="InterPro" id="IPR003029">
    <property type="entry name" value="S1_domain"/>
</dbReference>
<accession>A0A2M7XBS2</accession>
<dbReference type="EMBL" id="PFWU01000043">
    <property type="protein sequence ID" value="PJA45330.1"/>
    <property type="molecule type" value="Genomic_DNA"/>
</dbReference>
<proteinExistence type="predicted"/>